<evidence type="ECO:0000313" key="1">
    <source>
        <dbReference type="EMBL" id="KAH3680907.1"/>
    </source>
</evidence>
<dbReference type="AlphaFoldDB" id="A0A9P8Q0D4"/>
<evidence type="ECO:0000313" key="2">
    <source>
        <dbReference type="Proteomes" id="UP000769528"/>
    </source>
</evidence>
<organism evidence="1 2">
    <name type="scientific">Wickerhamomyces mucosus</name>
    <dbReference type="NCBI Taxonomy" id="1378264"/>
    <lineage>
        <taxon>Eukaryota</taxon>
        <taxon>Fungi</taxon>
        <taxon>Dikarya</taxon>
        <taxon>Ascomycota</taxon>
        <taxon>Saccharomycotina</taxon>
        <taxon>Saccharomycetes</taxon>
        <taxon>Phaffomycetales</taxon>
        <taxon>Wickerhamomycetaceae</taxon>
        <taxon>Wickerhamomyces</taxon>
    </lineage>
</organism>
<protein>
    <submittedName>
        <fullName evidence="1">Uncharacterized protein</fullName>
    </submittedName>
</protein>
<dbReference type="Proteomes" id="UP000769528">
    <property type="component" value="Unassembled WGS sequence"/>
</dbReference>
<proteinExistence type="predicted"/>
<dbReference type="EMBL" id="JAEUBF010000026">
    <property type="protein sequence ID" value="KAH3680907.1"/>
    <property type="molecule type" value="Genomic_DNA"/>
</dbReference>
<accession>A0A9P8Q0D4</accession>
<keyword evidence="2" id="KW-1185">Reference proteome</keyword>
<gene>
    <name evidence="1" type="ORF">WICMUC_000050</name>
</gene>
<reference evidence="1" key="1">
    <citation type="journal article" date="2021" name="Open Biol.">
        <title>Shared evolutionary footprints suggest mitochondrial oxidative damage underlies multiple complex I losses in fungi.</title>
        <authorList>
            <person name="Schikora-Tamarit M.A."/>
            <person name="Marcet-Houben M."/>
            <person name="Nosek J."/>
            <person name="Gabaldon T."/>
        </authorList>
    </citation>
    <scope>NUCLEOTIDE SEQUENCE</scope>
    <source>
        <strain evidence="1">CBS6341</strain>
    </source>
</reference>
<reference evidence="1" key="2">
    <citation type="submission" date="2021-01" db="EMBL/GenBank/DDBJ databases">
        <authorList>
            <person name="Schikora-Tamarit M.A."/>
        </authorList>
    </citation>
    <scope>NUCLEOTIDE SEQUENCE</scope>
    <source>
        <strain evidence="1">CBS6341</strain>
    </source>
</reference>
<comment type="caution">
    <text evidence="1">The sequence shown here is derived from an EMBL/GenBank/DDBJ whole genome shotgun (WGS) entry which is preliminary data.</text>
</comment>
<name>A0A9P8Q0D4_9ASCO</name>
<sequence length="76" mass="8874">MKDPMSNPNANELEKNPMILNQVLKPKSKMEKITPDRIELVKTMTKNFKLFGTLHKKLKNRIIELFSITLFKSVMV</sequence>